<dbReference type="SUPFAM" id="SSF53850">
    <property type="entry name" value="Periplasmic binding protein-like II"/>
    <property type="match status" value="1"/>
</dbReference>
<keyword evidence="2" id="KW-1185">Reference proteome</keyword>
<protein>
    <submittedName>
        <fullName evidence="1">Phosphate/phosphite/phosphonate ABC transporter substrate-binding protein</fullName>
    </submittedName>
</protein>
<gene>
    <name evidence="1" type="ORF">HF203_10980</name>
</gene>
<organism evidence="1 2">
    <name type="scientific">Marichromatium bheemlicum</name>
    <dbReference type="NCBI Taxonomy" id="365339"/>
    <lineage>
        <taxon>Bacteria</taxon>
        <taxon>Pseudomonadati</taxon>
        <taxon>Pseudomonadota</taxon>
        <taxon>Gammaproteobacteria</taxon>
        <taxon>Chromatiales</taxon>
        <taxon>Chromatiaceae</taxon>
        <taxon>Marichromatium</taxon>
    </lineage>
</organism>
<comment type="caution">
    <text evidence="1">The sequence shown here is derived from an EMBL/GenBank/DDBJ whole genome shotgun (WGS) entry which is preliminary data.</text>
</comment>
<name>A0ABX1IC17_9GAMM</name>
<dbReference type="Gene3D" id="3.40.190.10">
    <property type="entry name" value="Periplasmic binding protein-like II"/>
    <property type="match status" value="2"/>
</dbReference>
<dbReference type="PANTHER" id="PTHR35841:SF1">
    <property type="entry name" value="PHOSPHONATES-BINDING PERIPLASMIC PROTEIN"/>
    <property type="match status" value="1"/>
</dbReference>
<evidence type="ECO:0000313" key="1">
    <source>
        <dbReference type="EMBL" id="NKN33747.1"/>
    </source>
</evidence>
<evidence type="ECO:0000313" key="2">
    <source>
        <dbReference type="Proteomes" id="UP000740754"/>
    </source>
</evidence>
<dbReference type="Pfam" id="PF12974">
    <property type="entry name" value="Phosphonate-bd"/>
    <property type="match status" value="1"/>
</dbReference>
<dbReference type="PANTHER" id="PTHR35841">
    <property type="entry name" value="PHOSPHONATES-BINDING PERIPLASMIC PROTEIN"/>
    <property type="match status" value="1"/>
</dbReference>
<dbReference type="EMBL" id="JAAXKX010000015">
    <property type="protein sequence ID" value="NKN33747.1"/>
    <property type="molecule type" value="Genomic_DNA"/>
</dbReference>
<sequence length="269" mass="29265">MLAWLMVPLAASAAPPAELSFGIVPQQSASKLARVWVPLLEAIGEQAGVRLRFQTATDIPTFERRLAQGEYDLAYMNPYHYTVFARDPGYRALVHADTRLRGVLVVRADSPLRDVHELQDATLAFPAPAAFAASVLIRAELAQLGIAFTPRYVASHDSVYRTVSVGLYPAGGGVVRTLEALTPARRAELRVVMTTQGYTPHAFAAHPRVEQAMRERVTEAMLGLAADPGGRALIDVLGIPGFVRATDADWDDVRALGIDLLDDLQRETP</sequence>
<proteinExistence type="predicted"/>
<dbReference type="Proteomes" id="UP000740754">
    <property type="component" value="Unassembled WGS sequence"/>
</dbReference>
<accession>A0ABX1IC17</accession>
<reference evidence="1 2" key="1">
    <citation type="submission" date="2020-04" db="EMBL/GenBank/DDBJ databases">
        <title>Draft Whole-Genome sequence of Marichromatium bheemlicum DSM 18632, type strain.</title>
        <authorList>
            <person name="Kyndt J.A."/>
            <person name="Meyer T.E."/>
        </authorList>
    </citation>
    <scope>NUCLEOTIDE SEQUENCE [LARGE SCALE GENOMIC DNA]</scope>
    <source>
        <strain evidence="1 2">DSM 18632</strain>
    </source>
</reference>